<keyword evidence="2" id="KW-1185">Reference proteome</keyword>
<accession>A0ABR7PIN4</accession>
<protein>
    <submittedName>
        <fullName evidence="1">Uncharacterized protein</fullName>
    </submittedName>
</protein>
<organism evidence="1 2">
    <name type="scientific">Paraburkholderia podalyriae</name>
    <dbReference type="NCBI Taxonomy" id="1938811"/>
    <lineage>
        <taxon>Bacteria</taxon>
        <taxon>Pseudomonadati</taxon>
        <taxon>Pseudomonadota</taxon>
        <taxon>Betaproteobacteria</taxon>
        <taxon>Burkholderiales</taxon>
        <taxon>Burkholderiaceae</taxon>
        <taxon>Paraburkholderia</taxon>
    </lineage>
</organism>
<comment type="caution">
    <text evidence="1">The sequence shown here is derived from an EMBL/GenBank/DDBJ whole genome shotgun (WGS) entry which is preliminary data.</text>
</comment>
<gene>
    <name evidence="1" type="ORF">F6X42_05695</name>
</gene>
<dbReference type="Proteomes" id="UP000736373">
    <property type="component" value="Unassembled WGS sequence"/>
</dbReference>
<name>A0ABR7PIN4_9BURK</name>
<dbReference type="EMBL" id="VZQQ01000004">
    <property type="protein sequence ID" value="MBC8746140.1"/>
    <property type="molecule type" value="Genomic_DNA"/>
</dbReference>
<evidence type="ECO:0000313" key="1">
    <source>
        <dbReference type="EMBL" id="MBC8746140.1"/>
    </source>
</evidence>
<sequence length="84" mass="9246">MVPSVIWMDEPAYRRAAEEAKVPTSVMAYQTDSSSNVTASRPVYPYPAVARYTGYASSFPSHLLCLSECAQSRTRRARCQGPAV</sequence>
<evidence type="ECO:0000313" key="2">
    <source>
        <dbReference type="Proteomes" id="UP000736373"/>
    </source>
</evidence>
<proteinExistence type="predicted"/>
<reference evidence="1 2" key="1">
    <citation type="submission" date="2019-09" db="EMBL/GenBank/DDBJ databases">
        <title>Paraburkholderia podalyriae sp. nov., A South African Podalyria-associated rhizobium.</title>
        <authorList>
            <person name="Mavima L."/>
            <person name="Beukes C.W."/>
            <person name="Palmer M."/>
            <person name="De Meyer S.E."/>
            <person name="James E.K."/>
            <person name="Maluk M."/>
            <person name="Avontuur J.R."/>
            <person name="Chan W.Y."/>
            <person name="Venter S.N."/>
            <person name="Steenkamp E.T."/>
        </authorList>
    </citation>
    <scope>NUCLEOTIDE SEQUENCE [LARGE SCALE GENOMIC DNA]</scope>
    <source>
        <strain evidence="1 2">WC7.3b</strain>
    </source>
</reference>